<dbReference type="Proteomes" id="UP000641206">
    <property type="component" value="Unassembled WGS sequence"/>
</dbReference>
<evidence type="ECO:0000259" key="7">
    <source>
        <dbReference type="PROSITE" id="PS51900"/>
    </source>
</evidence>
<dbReference type="Pfam" id="PF00589">
    <property type="entry name" value="Phage_integrase"/>
    <property type="match status" value="1"/>
</dbReference>
<comment type="caution">
    <text evidence="8">The sequence shown here is derived from an EMBL/GenBank/DDBJ whole genome shotgun (WGS) entry which is preliminary data.</text>
</comment>
<keyword evidence="4" id="KW-0233">DNA recombination</keyword>
<dbReference type="InterPro" id="IPR028259">
    <property type="entry name" value="AP2-like_int_N"/>
</dbReference>
<name>A0ABQ2NLY0_9BACI</name>
<evidence type="ECO:0000256" key="2">
    <source>
        <dbReference type="ARBA" id="ARBA00022908"/>
    </source>
</evidence>
<dbReference type="InterPro" id="IPR013762">
    <property type="entry name" value="Integrase-like_cat_sf"/>
</dbReference>
<dbReference type="InterPro" id="IPR044068">
    <property type="entry name" value="CB"/>
</dbReference>
<dbReference type="InterPro" id="IPR050808">
    <property type="entry name" value="Phage_Integrase"/>
</dbReference>
<dbReference type="InterPro" id="IPR010998">
    <property type="entry name" value="Integrase_recombinase_N"/>
</dbReference>
<dbReference type="Pfam" id="PF14659">
    <property type="entry name" value="Phage_int_SAM_3"/>
    <property type="match status" value="1"/>
</dbReference>
<protein>
    <submittedName>
        <fullName evidence="8">Phage integrase</fullName>
    </submittedName>
</protein>
<gene>
    <name evidence="8" type="ORF">GCM10011346_00030</name>
</gene>
<reference evidence="9" key="1">
    <citation type="journal article" date="2019" name="Int. J. Syst. Evol. Microbiol.">
        <title>The Global Catalogue of Microorganisms (GCM) 10K type strain sequencing project: providing services to taxonomists for standard genome sequencing and annotation.</title>
        <authorList>
            <consortium name="The Broad Institute Genomics Platform"/>
            <consortium name="The Broad Institute Genome Sequencing Center for Infectious Disease"/>
            <person name="Wu L."/>
            <person name="Ma J."/>
        </authorList>
    </citation>
    <scope>NUCLEOTIDE SEQUENCE [LARGE SCALE GENOMIC DNA]</scope>
    <source>
        <strain evidence="9">CGMCC 1.7693</strain>
    </source>
</reference>
<dbReference type="PANTHER" id="PTHR30629">
    <property type="entry name" value="PROPHAGE INTEGRASE"/>
    <property type="match status" value="1"/>
</dbReference>
<dbReference type="Pfam" id="PF14657">
    <property type="entry name" value="Arm-DNA-bind_4"/>
    <property type="match status" value="1"/>
</dbReference>
<evidence type="ECO:0000313" key="9">
    <source>
        <dbReference type="Proteomes" id="UP000641206"/>
    </source>
</evidence>
<evidence type="ECO:0000313" key="8">
    <source>
        <dbReference type="EMBL" id="GGP06822.1"/>
    </source>
</evidence>
<dbReference type="InterPro" id="IPR004107">
    <property type="entry name" value="Integrase_SAM-like_N"/>
</dbReference>
<evidence type="ECO:0000256" key="1">
    <source>
        <dbReference type="ARBA" id="ARBA00008857"/>
    </source>
</evidence>
<dbReference type="PANTHER" id="PTHR30629:SF2">
    <property type="entry name" value="PROPHAGE INTEGRASE INTS-RELATED"/>
    <property type="match status" value="1"/>
</dbReference>
<proteinExistence type="inferred from homology"/>
<evidence type="ECO:0000259" key="6">
    <source>
        <dbReference type="PROSITE" id="PS51898"/>
    </source>
</evidence>
<dbReference type="CDD" id="cd01189">
    <property type="entry name" value="INT_ICEBs1_C_like"/>
    <property type="match status" value="1"/>
</dbReference>
<keyword evidence="2" id="KW-0229">DNA integration</keyword>
<evidence type="ECO:0000256" key="3">
    <source>
        <dbReference type="ARBA" id="ARBA00023125"/>
    </source>
</evidence>
<dbReference type="PROSITE" id="PS51898">
    <property type="entry name" value="TYR_RECOMBINASE"/>
    <property type="match status" value="1"/>
</dbReference>
<dbReference type="PROSITE" id="PS51900">
    <property type="entry name" value="CB"/>
    <property type="match status" value="1"/>
</dbReference>
<dbReference type="SUPFAM" id="SSF56349">
    <property type="entry name" value="DNA breaking-rejoining enzymes"/>
    <property type="match status" value="1"/>
</dbReference>
<evidence type="ECO:0000256" key="5">
    <source>
        <dbReference type="PROSITE-ProRule" id="PRU01248"/>
    </source>
</evidence>
<feature type="domain" description="Core-binding (CB)" evidence="7">
    <location>
        <begin position="58"/>
        <end position="139"/>
    </location>
</feature>
<dbReference type="RefSeq" id="WP_188732482.1">
    <property type="nucleotide sequence ID" value="NZ_BMLW01000001.1"/>
</dbReference>
<dbReference type="InterPro" id="IPR011010">
    <property type="entry name" value="DNA_brk_join_enz"/>
</dbReference>
<dbReference type="Gene3D" id="1.10.150.130">
    <property type="match status" value="1"/>
</dbReference>
<keyword evidence="3 5" id="KW-0238">DNA-binding</keyword>
<dbReference type="EMBL" id="BMLW01000001">
    <property type="protein sequence ID" value="GGP06822.1"/>
    <property type="molecule type" value="Genomic_DNA"/>
</dbReference>
<evidence type="ECO:0000256" key="4">
    <source>
        <dbReference type="ARBA" id="ARBA00023172"/>
    </source>
</evidence>
<feature type="domain" description="Tyr recombinase" evidence="6">
    <location>
        <begin position="161"/>
        <end position="344"/>
    </location>
</feature>
<accession>A0ABQ2NLY0</accession>
<dbReference type="Gene3D" id="1.10.443.10">
    <property type="entry name" value="Intergrase catalytic core"/>
    <property type="match status" value="1"/>
</dbReference>
<sequence>MAVYKDKKRNTYYYSVYVDLPNGEKKRFMKRGFKSKKEAKDAEIDFLYNFDVEDEENLSFGKIADMYLDWYKKRRKESSYMKIESVVRIHLKPRFEHKKIKDISKRDVIRFHDHLLDNLGVASAKKVHTVLSATLNYAIRLEYLKVNVAREVGNIEMKEPKRLDFWTIDEFKQFIQEADELLFRTLFMVLFYGGLRKGEALALTWKDIDFDNNTIDINKTVYHNRVTSPKNESSNRKIKMPQHTMKLLGELKLQNKNKIDYVVFGEYYNHVSHTTIDRRFEEYIKQSKVKRIRIHDLRHSHASYLINLGNDIQIISKRLGHANTSTTYDIYSHLYPNAEDEAIEKMENDFKPASVVNISDYK</sequence>
<dbReference type="InterPro" id="IPR002104">
    <property type="entry name" value="Integrase_catalytic"/>
</dbReference>
<comment type="similarity">
    <text evidence="1">Belongs to the 'phage' integrase family.</text>
</comment>
<keyword evidence="9" id="KW-1185">Reference proteome</keyword>
<organism evidence="8 9">
    <name type="scientific">Oceanobacillus neutriphilus</name>
    <dbReference type="NCBI Taxonomy" id="531815"/>
    <lineage>
        <taxon>Bacteria</taxon>
        <taxon>Bacillati</taxon>
        <taxon>Bacillota</taxon>
        <taxon>Bacilli</taxon>
        <taxon>Bacillales</taxon>
        <taxon>Bacillaceae</taxon>
        <taxon>Oceanobacillus</taxon>
    </lineage>
</organism>